<sequence length="43" mass="5090">MVAAQETSLQKILEGTSQYLVPLYQRPYGWGTENFRELWRDIT</sequence>
<comment type="caution">
    <text evidence="1">The sequence shown here is derived from an EMBL/GenBank/DDBJ whole genome shotgun (WGS) entry which is preliminary data.</text>
</comment>
<reference evidence="2" key="1">
    <citation type="journal article" date="2019" name="Int. J. Syst. Evol. Microbiol.">
        <title>The Global Catalogue of Microorganisms (GCM) 10K type strain sequencing project: providing services to taxonomists for standard genome sequencing and annotation.</title>
        <authorList>
            <consortium name="The Broad Institute Genomics Platform"/>
            <consortium name="The Broad Institute Genome Sequencing Center for Infectious Disease"/>
            <person name="Wu L."/>
            <person name="Ma J."/>
        </authorList>
    </citation>
    <scope>NUCLEOTIDE SEQUENCE [LARGE SCALE GENOMIC DNA]</scope>
    <source>
        <strain evidence="2">CGMCC 4.7329</strain>
    </source>
</reference>
<dbReference type="RefSeq" id="WP_189033554.1">
    <property type="nucleotide sequence ID" value="NZ_BMNE01000008.1"/>
</dbReference>
<organism evidence="1 2">
    <name type="scientific">Nocardia rhizosphaerihabitans</name>
    <dbReference type="NCBI Taxonomy" id="1691570"/>
    <lineage>
        <taxon>Bacteria</taxon>
        <taxon>Bacillati</taxon>
        <taxon>Actinomycetota</taxon>
        <taxon>Actinomycetes</taxon>
        <taxon>Mycobacteriales</taxon>
        <taxon>Nocardiaceae</taxon>
        <taxon>Nocardia</taxon>
    </lineage>
</organism>
<proteinExistence type="predicted"/>
<dbReference type="EMBL" id="BMNE01000008">
    <property type="protein sequence ID" value="GGN94175.1"/>
    <property type="molecule type" value="Genomic_DNA"/>
</dbReference>
<accession>A0ABQ2KVW4</accession>
<dbReference type="Proteomes" id="UP000658127">
    <property type="component" value="Unassembled WGS sequence"/>
</dbReference>
<protein>
    <recommendedName>
        <fullName evidence="3">DUF262 domain-containing protein</fullName>
    </recommendedName>
</protein>
<gene>
    <name evidence="1" type="ORF">GCM10011610_56830</name>
</gene>
<keyword evidence="2" id="KW-1185">Reference proteome</keyword>
<name>A0ABQ2KVW4_9NOCA</name>
<evidence type="ECO:0000313" key="2">
    <source>
        <dbReference type="Proteomes" id="UP000658127"/>
    </source>
</evidence>
<evidence type="ECO:0008006" key="3">
    <source>
        <dbReference type="Google" id="ProtNLM"/>
    </source>
</evidence>
<evidence type="ECO:0000313" key="1">
    <source>
        <dbReference type="EMBL" id="GGN94175.1"/>
    </source>
</evidence>